<proteinExistence type="predicted"/>
<dbReference type="Proteomes" id="UP000789860">
    <property type="component" value="Unassembled WGS sequence"/>
</dbReference>
<gene>
    <name evidence="1" type="ORF">SCALOS_LOCUS10197</name>
</gene>
<evidence type="ECO:0000313" key="1">
    <source>
        <dbReference type="EMBL" id="CAG8692803.1"/>
    </source>
</evidence>
<reference evidence="1" key="1">
    <citation type="submission" date="2021-06" db="EMBL/GenBank/DDBJ databases">
        <authorList>
            <person name="Kallberg Y."/>
            <person name="Tangrot J."/>
            <person name="Rosling A."/>
        </authorList>
    </citation>
    <scope>NUCLEOTIDE SEQUENCE</scope>
    <source>
        <strain evidence="1">AU212A</strain>
    </source>
</reference>
<name>A0ACA9PAV9_9GLOM</name>
<dbReference type="EMBL" id="CAJVPM010036470">
    <property type="protein sequence ID" value="CAG8692803.1"/>
    <property type="molecule type" value="Genomic_DNA"/>
</dbReference>
<evidence type="ECO:0000313" key="2">
    <source>
        <dbReference type="Proteomes" id="UP000789860"/>
    </source>
</evidence>
<keyword evidence="2" id="KW-1185">Reference proteome</keyword>
<accession>A0ACA9PAV9</accession>
<feature type="non-terminal residue" evidence="1">
    <location>
        <position position="1"/>
    </location>
</feature>
<sequence length="129" mass="14269">ATKAATSATGIPDENASMIGGMAFNIDNNYHGYTDSVYRAEFSNEPETGFLGGRELCGNSIVPYIIKGADDENKNTALNRKFVIKNDKLGIAKHYLEKHCYFNFQAFGDDFCQYYGITPLNNSQAYGIN</sequence>
<protein>
    <submittedName>
        <fullName evidence="1">5460_t:CDS:1</fullName>
    </submittedName>
</protein>
<comment type="caution">
    <text evidence="1">The sequence shown here is derived from an EMBL/GenBank/DDBJ whole genome shotgun (WGS) entry which is preliminary data.</text>
</comment>
<organism evidence="1 2">
    <name type="scientific">Scutellospora calospora</name>
    <dbReference type="NCBI Taxonomy" id="85575"/>
    <lineage>
        <taxon>Eukaryota</taxon>
        <taxon>Fungi</taxon>
        <taxon>Fungi incertae sedis</taxon>
        <taxon>Mucoromycota</taxon>
        <taxon>Glomeromycotina</taxon>
        <taxon>Glomeromycetes</taxon>
        <taxon>Diversisporales</taxon>
        <taxon>Gigasporaceae</taxon>
        <taxon>Scutellospora</taxon>
    </lineage>
</organism>